<gene>
    <name evidence="1" type="ORF">SDC9_160285</name>
</gene>
<name>A0A645FEZ2_9ZZZZ</name>
<accession>A0A645FEZ2</accession>
<sequence>MAKYISIIIAGLTGDVVKSVNAFDRVLLLFTRNPEETDFTIYSRVHPPTTE</sequence>
<dbReference type="EMBL" id="VSSQ01059399">
    <property type="protein sequence ID" value="MPN12965.1"/>
    <property type="molecule type" value="Genomic_DNA"/>
</dbReference>
<protein>
    <submittedName>
        <fullName evidence="1">Uncharacterized protein</fullName>
    </submittedName>
</protein>
<reference evidence="1" key="1">
    <citation type="submission" date="2019-08" db="EMBL/GenBank/DDBJ databases">
        <authorList>
            <person name="Kucharzyk K."/>
            <person name="Murdoch R.W."/>
            <person name="Higgins S."/>
            <person name="Loffler F."/>
        </authorList>
    </citation>
    <scope>NUCLEOTIDE SEQUENCE</scope>
</reference>
<evidence type="ECO:0000313" key="1">
    <source>
        <dbReference type="EMBL" id="MPN12965.1"/>
    </source>
</evidence>
<organism evidence="1">
    <name type="scientific">bioreactor metagenome</name>
    <dbReference type="NCBI Taxonomy" id="1076179"/>
    <lineage>
        <taxon>unclassified sequences</taxon>
        <taxon>metagenomes</taxon>
        <taxon>ecological metagenomes</taxon>
    </lineage>
</organism>
<proteinExistence type="predicted"/>
<dbReference type="AlphaFoldDB" id="A0A645FEZ2"/>
<comment type="caution">
    <text evidence="1">The sequence shown here is derived from an EMBL/GenBank/DDBJ whole genome shotgun (WGS) entry which is preliminary data.</text>
</comment>